<keyword evidence="4" id="KW-0411">Iron-sulfur</keyword>
<gene>
    <name evidence="7" type="ORF">AMJ44_10275</name>
</gene>
<dbReference type="InterPro" id="IPR017896">
    <property type="entry name" value="4Fe4S_Fe-S-bd"/>
</dbReference>
<sequence>MLTLRLNGVDVQAEEGWTLLETAKFYGLPIPTLCYHEGLSPYGACRLCLVEIGEGENAKLVSSCTYPAEEGLVVRTHSKRVEQARKMVVEVLLATCPSSRTIQDLAASMGVQMTRFKVKHEDCILCGLCVRMCAEQMQGKAIGFVNRGESRKITTPFDIRSEECRFCGGCMYICPACQLRCQGPEPPGVVCGSCLNVSPVCLEKYDDALCYLDPCCQCLKEEVKK</sequence>
<dbReference type="EMBL" id="LIZX01000119">
    <property type="protein sequence ID" value="KPJ65398.1"/>
    <property type="molecule type" value="Genomic_DNA"/>
</dbReference>
<reference evidence="7 8" key="1">
    <citation type="journal article" date="2015" name="Microbiome">
        <title>Genomic resolution of linkages in carbon, nitrogen, and sulfur cycling among widespread estuary sediment bacteria.</title>
        <authorList>
            <person name="Baker B.J."/>
            <person name="Lazar C.S."/>
            <person name="Teske A.P."/>
            <person name="Dick G.J."/>
        </authorList>
    </citation>
    <scope>NUCLEOTIDE SEQUENCE [LARGE SCALE GENOMIC DNA]</scope>
    <source>
        <strain evidence="7">DG_54_3</strain>
    </source>
</reference>
<name>A0A0S7XSK8_UNCSA</name>
<evidence type="ECO:0000313" key="8">
    <source>
        <dbReference type="Proteomes" id="UP000051861"/>
    </source>
</evidence>
<dbReference type="InterPro" id="IPR050157">
    <property type="entry name" value="PSI_iron-sulfur_center"/>
</dbReference>
<accession>A0A0S7XSK8</accession>
<keyword evidence="2" id="KW-0479">Metal-binding</keyword>
<dbReference type="InterPro" id="IPR000283">
    <property type="entry name" value="NADH_UbQ_OxRdtase_75kDa_su_CS"/>
</dbReference>
<evidence type="ECO:0000256" key="2">
    <source>
        <dbReference type="ARBA" id="ARBA00022723"/>
    </source>
</evidence>
<evidence type="ECO:0000313" key="7">
    <source>
        <dbReference type="EMBL" id="KPJ65398.1"/>
    </source>
</evidence>
<dbReference type="GO" id="GO:0046872">
    <property type="term" value="F:metal ion binding"/>
    <property type="evidence" value="ECO:0007669"/>
    <property type="project" value="UniProtKB-KW"/>
</dbReference>
<dbReference type="PROSITE" id="PS00198">
    <property type="entry name" value="4FE4S_FER_1"/>
    <property type="match status" value="1"/>
</dbReference>
<dbReference type="PANTHER" id="PTHR24960">
    <property type="entry name" value="PHOTOSYSTEM I IRON-SULFUR CENTER-RELATED"/>
    <property type="match status" value="1"/>
</dbReference>
<organism evidence="7 8">
    <name type="scientific">candidate division WOR-1 bacterium DG_54_3</name>
    <dbReference type="NCBI Taxonomy" id="1703775"/>
    <lineage>
        <taxon>Bacteria</taxon>
        <taxon>Bacillati</taxon>
        <taxon>Saganbacteria</taxon>
    </lineage>
</organism>
<dbReference type="PROSITE" id="PS51379">
    <property type="entry name" value="4FE4S_FER_2"/>
    <property type="match status" value="2"/>
</dbReference>
<dbReference type="Pfam" id="PF12838">
    <property type="entry name" value="Fer4_7"/>
    <property type="match status" value="1"/>
</dbReference>
<keyword evidence="3" id="KW-0408">Iron</keyword>
<comment type="caution">
    <text evidence="7">The sequence shown here is derived from an EMBL/GenBank/DDBJ whole genome shotgun (WGS) entry which is preliminary data.</text>
</comment>
<dbReference type="SUPFAM" id="SSF54292">
    <property type="entry name" value="2Fe-2S ferredoxin-like"/>
    <property type="match status" value="1"/>
</dbReference>
<dbReference type="GO" id="GO:0042773">
    <property type="term" value="P:ATP synthesis coupled electron transport"/>
    <property type="evidence" value="ECO:0007669"/>
    <property type="project" value="InterPro"/>
</dbReference>
<dbReference type="GO" id="GO:0016020">
    <property type="term" value="C:membrane"/>
    <property type="evidence" value="ECO:0007669"/>
    <property type="project" value="InterPro"/>
</dbReference>
<dbReference type="Proteomes" id="UP000051861">
    <property type="component" value="Unassembled WGS sequence"/>
</dbReference>
<dbReference type="InterPro" id="IPR017900">
    <property type="entry name" value="4Fe4S_Fe_S_CS"/>
</dbReference>
<evidence type="ECO:0000259" key="6">
    <source>
        <dbReference type="PROSITE" id="PS51379"/>
    </source>
</evidence>
<dbReference type="InterPro" id="IPR001041">
    <property type="entry name" value="2Fe-2S_ferredoxin-type"/>
</dbReference>
<proteinExistence type="predicted"/>
<dbReference type="GO" id="GO:0008137">
    <property type="term" value="F:NADH dehydrogenase (ubiquinone) activity"/>
    <property type="evidence" value="ECO:0007669"/>
    <property type="project" value="InterPro"/>
</dbReference>
<dbReference type="Pfam" id="PF13510">
    <property type="entry name" value="Fer2_4"/>
    <property type="match status" value="1"/>
</dbReference>
<dbReference type="AlphaFoldDB" id="A0A0S7XSK8"/>
<feature type="domain" description="4Fe-4S ferredoxin-type" evidence="6">
    <location>
        <begin position="155"/>
        <end position="184"/>
    </location>
</feature>
<dbReference type="PROSITE" id="PS51085">
    <property type="entry name" value="2FE2S_FER_2"/>
    <property type="match status" value="1"/>
</dbReference>
<dbReference type="SUPFAM" id="SSF54862">
    <property type="entry name" value="4Fe-4S ferredoxins"/>
    <property type="match status" value="1"/>
</dbReference>
<feature type="domain" description="2Fe-2S ferredoxin-type" evidence="5">
    <location>
        <begin position="1"/>
        <end position="80"/>
    </location>
</feature>
<dbReference type="PROSITE" id="PS00641">
    <property type="entry name" value="COMPLEX1_75K_1"/>
    <property type="match status" value="1"/>
</dbReference>
<dbReference type="GO" id="GO:0051539">
    <property type="term" value="F:4 iron, 4 sulfur cluster binding"/>
    <property type="evidence" value="ECO:0007669"/>
    <property type="project" value="UniProtKB-KW"/>
</dbReference>
<dbReference type="Gene3D" id="3.10.20.740">
    <property type="match status" value="1"/>
</dbReference>
<protein>
    <recommendedName>
        <fullName evidence="9">(2Fe-2S)-binding protein</fullName>
    </recommendedName>
</protein>
<dbReference type="PANTHER" id="PTHR24960:SF84">
    <property type="entry name" value="HYDROGENASE SUBUNIT"/>
    <property type="match status" value="1"/>
</dbReference>
<dbReference type="CDD" id="cd00207">
    <property type="entry name" value="fer2"/>
    <property type="match status" value="1"/>
</dbReference>
<feature type="domain" description="4Fe-4S ferredoxin-type" evidence="6">
    <location>
        <begin position="114"/>
        <end position="147"/>
    </location>
</feature>
<evidence type="ECO:0000256" key="3">
    <source>
        <dbReference type="ARBA" id="ARBA00023004"/>
    </source>
</evidence>
<dbReference type="InterPro" id="IPR036010">
    <property type="entry name" value="2Fe-2S_ferredoxin-like_sf"/>
</dbReference>
<evidence type="ECO:0008006" key="9">
    <source>
        <dbReference type="Google" id="ProtNLM"/>
    </source>
</evidence>
<keyword evidence="1" id="KW-0004">4Fe-4S</keyword>
<evidence type="ECO:0000256" key="1">
    <source>
        <dbReference type="ARBA" id="ARBA00022485"/>
    </source>
</evidence>
<evidence type="ECO:0000256" key="4">
    <source>
        <dbReference type="ARBA" id="ARBA00023014"/>
    </source>
</evidence>
<evidence type="ECO:0000259" key="5">
    <source>
        <dbReference type="PROSITE" id="PS51085"/>
    </source>
</evidence>
<dbReference type="Gene3D" id="3.30.70.20">
    <property type="match status" value="1"/>
</dbReference>